<proteinExistence type="predicted"/>
<feature type="region of interest" description="Disordered" evidence="1">
    <location>
        <begin position="145"/>
        <end position="164"/>
    </location>
</feature>
<feature type="compositionally biased region" description="Basic and acidic residues" evidence="1">
    <location>
        <begin position="148"/>
        <end position="164"/>
    </location>
</feature>
<name>A0A9Q1K9E8_9CARY</name>
<dbReference type="Proteomes" id="UP001153076">
    <property type="component" value="Unassembled WGS sequence"/>
</dbReference>
<accession>A0A9Q1K9E8</accession>
<protein>
    <submittedName>
        <fullName evidence="2">Uncharacterized protein</fullName>
    </submittedName>
</protein>
<keyword evidence="3" id="KW-1185">Reference proteome</keyword>
<dbReference type="AlphaFoldDB" id="A0A9Q1K9E8"/>
<evidence type="ECO:0000313" key="3">
    <source>
        <dbReference type="Proteomes" id="UP001153076"/>
    </source>
</evidence>
<evidence type="ECO:0000313" key="2">
    <source>
        <dbReference type="EMBL" id="KAJ8438805.1"/>
    </source>
</evidence>
<dbReference type="EMBL" id="JAKOGI010000240">
    <property type="protein sequence ID" value="KAJ8438805.1"/>
    <property type="molecule type" value="Genomic_DNA"/>
</dbReference>
<comment type="caution">
    <text evidence="2">The sequence shown here is derived from an EMBL/GenBank/DDBJ whole genome shotgun (WGS) entry which is preliminary data.</text>
</comment>
<gene>
    <name evidence="2" type="ORF">Cgig2_023839</name>
</gene>
<evidence type="ECO:0000256" key="1">
    <source>
        <dbReference type="SAM" id="MobiDB-lite"/>
    </source>
</evidence>
<sequence>MALPIHPKTLTKIPIGIVQGSKAPTPSNSSKVSYNANLKHLPLLANEESQLKAARWGEYQQMARFLKLGQWIPNFKKSSTSNNYKIKFKEEYNQSISGVFKTSSRLSNAICGKYHGGEEWRSRSIVDSHKGLKVEKNGAYNGMLNQDSRAKTAESETCSRYEDN</sequence>
<reference evidence="2" key="1">
    <citation type="submission" date="2022-04" db="EMBL/GenBank/DDBJ databases">
        <title>Carnegiea gigantea Genome sequencing and assembly v2.</title>
        <authorList>
            <person name="Copetti D."/>
            <person name="Sanderson M.J."/>
            <person name="Burquez A."/>
            <person name="Wojciechowski M.F."/>
        </authorList>
    </citation>
    <scope>NUCLEOTIDE SEQUENCE</scope>
    <source>
        <strain evidence="2">SGP5-SGP5p</strain>
        <tissue evidence="2">Aerial part</tissue>
    </source>
</reference>
<organism evidence="2 3">
    <name type="scientific">Carnegiea gigantea</name>
    <dbReference type="NCBI Taxonomy" id="171969"/>
    <lineage>
        <taxon>Eukaryota</taxon>
        <taxon>Viridiplantae</taxon>
        <taxon>Streptophyta</taxon>
        <taxon>Embryophyta</taxon>
        <taxon>Tracheophyta</taxon>
        <taxon>Spermatophyta</taxon>
        <taxon>Magnoliopsida</taxon>
        <taxon>eudicotyledons</taxon>
        <taxon>Gunneridae</taxon>
        <taxon>Pentapetalae</taxon>
        <taxon>Caryophyllales</taxon>
        <taxon>Cactineae</taxon>
        <taxon>Cactaceae</taxon>
        <taxon>Cactoideae</taxon>
        <taxon>Echinocereeae</taxon>
        <taxon>Carnegiea</taxon>
    </lineage>
</organism>